<dbReference type="AlphaFoldDB" id="A0A2N9HQR2"/>
<evidence type="ECO:0000313" key="2">
    <source>
        <dbReference type="EMBL" id="SPD16457.1"/>
    </source>
</evidence>
<dbReference type="EMBL" id="OIVN01004279">
    <property type="protein sequence ID" value="SPD16457.1"/>
    <property type="molecule type" value="Genomic_DNA"/>
</dbReference>
<keyword evidence="1" id="KW-1133">Transmembrane helix</keyword>
<name>A0A2N9HQR2_FAGSY</name>
<sequence length="44" mass="5011">MRPEVWRREISSAWWLGVRSQIAVAAVVGWWLAARSAMVAGNRE</sequence>
<proteinExistence type="predicted"/>
<keyword evidence="1" id="KW-0812">Transmembrane</keyword>
<keyword evidence="1" id="KW-0472">Membrane</keyword>
<gene>
    <name evidence="2" type="ORF">FSB_LOCUS44339</name>
</gene>
<feature type="transmembrane region" description="Helical" evidence="1">
    <location>
        <begin position="12"/>
        <end position="33"/>
    </location>
</feature>
<reference evidence="2" key="1">
    <citation type="submission" date="2018-02" db="EMBL/GenBank/DDBJ databases">
        <authorList>
            <person name="Cohen D.B."/>
            <person name="Kent A.D."/>
        </authorList>
    </citation>
    <scope>NUCLEOTIDE SEQUENCE</scope>
</reference>
<evidence type="ECO:0000256" key="1">
    <source>
        <dbReference type="SAM" id="Phobius"/>
    </source>
</evidence>
<organism evidence="2">
    <name type="scientific">Fagus sylvatica</name>
    <name type="common">Beechnut</name>
    <dbReference type="NCBI Taxonomy" id="28930"/>
    <lineage>
        <taxon>Eukaryota</taxon>
        <taxon>Viridiplantae</taxon>
        <taxon>Streptophyta</taxon>
        <taxon>Embryophyta</taxon>
        <taxon>Tracheophyta</taxon>
        <taxon>Spermatophyta</taxon>
        <taxon>Magnoliopsida</taxon>
        <taxon>eudicotyledons</taxon>
        <taxon>Gunneridae</taxon>
        <taxon>Pentapetalae</taxon>
        <taxon>rosids</taxon>
        <taxon>fabids</taxon>
        <taxon>Fagales</taxon>
        <taxon>Fagaceae</taxon>
        <taxon>Fagus</taxon>
    </lineage>
</organism>
<protein>
    <submittedName>
        <fullName evidence="2">Uncharacterized protein</fullName>
    </submittedName>
</protein>
<accession>A0A2N9HQR2</accession>